<dbReference type="PANTHER" id="PTHR12048">
    <property type="entry name" value="CCAAT-BINDING FACTOR-RELATED"/>
    <property type="match status" value="1"/>
</dbReference>
<comment type="caution">
    <text evidence="4">The sequence shown here is derived from an EMBL/GenBank/DDBJ whole genome shotgun (WGS) entry which is preliminary data.</text>
</comment>
<dbReference type="GO" id="GO:0005634">
    <property type="term" value="C:nucleus"/>
    <property type="evidence" value="ECO:0007669"/>
    <property type="project" value="UniProtKB-ARBA"/>
</dbReference>
<dbReference type="InterPro" id="IPR011989">
    <property type="entry name" value="ARM-like"/>
</dbReference>
<dbReference type="EMBL" id="JXLN01013016">
    <property type="protein sequence ID" value="KPM09020.1"/>
    <property type="molecule type" value="Genomic_DNA"/>
</dbReference>
<dbReference type="Gene3D" id="1.25.10.10">
    <property type="entry name" value="Leucine-rich Repeat Variant"/>
    <property type="match status" value="1"/>
</dbReference>
<feature type="compositionally biased region" description="Basic residues" evidence="2">
    <location>
        <begin position="718"/>
        <end position="740"/>
    </location>
</feature>
<dbReference type="InterPro" id="IPR005612">
    <property type="entry name" value="CCAAT-binding_factor"/>
</dbReference>
<reference evidence="4 5" key="1">
    <citation type="journal article" date="2015" name="Parasit. Vectors">
        <title>Draft genome of the scabies mite.</title>
        <authorList>
            <person name="Rider S.D.Jr."/>
            <person name="Morgan M.S."/>
            <person name="Arlian L.G."/>
        </authorList>
    </citation>
    <scope>NUCLEOTIDE SEQUENCE [LARGE SCALE GENOMIC DNA]</scope>
    <source>
        <strain evidence="4">Arlian Lab</strain>
    </source>
</reference>
<name>A0A132AF18_SARSC</name>
<evidence type="ECO:0000313" key="4">
    <source>
        <dbReference type="EMBL" id="KPM09020.1"/>
    </source>
</evidence>
<organism evidence="4 5">
    <name type="scientific">Sarcoptes scabiei</name>
    <name type="common">Itch mite</name>
    <name type="synonym">Acarus scabiei</name>
    <dbReference type="NCBI Taxonomy" id="52283"/>
    <lineage>
        <taxon>Eukaryota</taxon>
        <taxon>Metazoa</taxon>
        <taxon>Ecdysozoa</taxon>
        <taxon>Arthropoda</taxon>
        <taxon>Chelicerata</taxon>
        <taxon>Arachnida</taxon>
        <taxon>Acari</taxon>
        <taxon>Acariformes</taxon>
        <taxon>Sarcoptiformes</taxon>
        <taxon>Astigmata</taxon>
        <taxon>Psoroptidia</taxon>
        <taxon>Sarcoptoidea</taxon>
        <taxon>Sarcoptidae</taxon>
        <taxon>Sarcoptinae</taxon>
        <taxon>Sarcoptes</taxon>
    </lineage>
</organism>
<dbReference type="PANTHER" id="PTHR12048:SF0">
    <property type="entry name" value="CCAAT_ENHANCER-BINDING PROTEIN ZETA"/>
    <property type="match status" value="1"/>
</dbReference>
<dbReference type="AlphaFoldDB" id="A0A132AF18"/>
<proteinExistence type="inferred from homology"/>
<evidence type="ECO:0000256" key="2">
    <source>
        <dbReference type="SAM" id="MobiDB-lite"/>
    </source>
</evidence>
<comment type="similarity">
    <text evidence="1">Belongs to the CBF/MAK21 family.</text>
</comment>
<gene>
    <name evidence="4" type="ORF">QR98_0075490</name>
</gene>
<dbReference type="Pfam" id="PF03914">
    <property type="entry name" value="CBF"/>
    <property type="match status" value="1"/>
</dbReference>
<dbReference type="SUPFAM" id="SSF48371">
    <property type="entry name" value="ARM repeat"/>
    <property type="match status" value="1"/>
</dbReference>
<evidence type="ECO:0000313" key="5">
    <source>
        <dbReference type="Proteomes" id="UP000616769"/>
    </source>
</evidence>
<dbReference type="OrthoDB" id="28947at2759"/>
<dbReference type="Proteomes" id="UP000616769">
    <property type="component" value="Unassembled WGS sequence"/>
</dbReference>
<dbReference type="VEuPathDB" id="VectorBase:SSCA000792"/>
<dbReference type="InterPro" id="IPR040155">
    <property type="entry name" value="CEBPZ/Mak21-like"/>
</dbReference>
<accession>A0A132AF18</accession>
<evidence type="ECO:0000256" key="1">
    <source>
        <dbReference type="ARBA" id="ARBA00007797"/>
    </source>
</evidence>
<protein>
    <submittedName>
        <fullName evidence="4">CCAAT/enhancer-binding protein zeta-like protein</fullName>
    </submittedName>
</protein>
<dbReference type="InterPro" id="IPR016024">
    <property type="entry name" value="ARM-type_fold"/>
</dbReference>
<feature type="domain" description="CCAAT-binding factor" evidence="3">
    <location>
        <begin position="428"/>
        <end position="467"/>
    </location>
</feature>
<evidence type="ECO:0000259" key="3">
    <source>
        <dbReference type="Pfam" id="PF03914"/>
    </source>
</evidence>
<sequence length="740" mass="86213">MTDRINRRFQGKSTLIIPIGSKWFHKRSNSNSFDHRSGKPNQLDRARIEQLKADAIKLWEQDRNLYEKLKKNNPKKTDFEWIQDVLSRGTINDKLAAYTVLIQDSSVHNVHYIGRLVRFVNVKDKRACLAALDTIQDLFIGDLLRPKHKLLSFEESIASVDEKFLSIGSDENSMIRDNFLLLAYIEDQIRSYYREFLDRLVTCSHDSLEMLRKKSIQILSNLLISNPEGEKFLLTNLVNKLGDPQPKIASNTIKLLTDVLANHPSMKMIVVKEVERLLFRPNSSNRVQYYCLCFLSSIIFKVEVDREVANQIINIYFLMFTKLAKLGEVNVKMMSILLTGLSRAFPYSKLSNEVVQDNLDKLYKILRFVTLNTAIQALSLIFNMVKFCENNSLNDKYYLVLYKFLHQPGLDQCNKLSLLLNFEDLDSQIQNYRLGAENPMLSNAEFEPYWELAALRKHFHPTVRLYAQNLLEENSFAYDGDPLEDFSLKRFLERFSFKNPKHNNPSKSKADLKQVFRKNRSSGQSKFTIDNIISQDEKDIPNSELYIHRYLQQRKLFAKADENEPIESDLESVDSVEFNDLLDHYEQNNGNHLEEIDYAKDIHSNYGKKSRNSNVDADDIEEEFEYNEEDLEELKGFDSDVSDEDVDLDDVDEDSDLDIGTIDFKIKKPNNVAPFKGKKKFSSFTNDIFASAEDFDYILNQDEFKFDRDSERDDCRGKKSHNKKAKRVQKIKTKKKNIDL</sequence>
<feature type="region of interest" description="Disordered" evidence="2">
    <location>
        <begin position="710"/>
        <end position="740"/>
    </location>
</feature>